<accession>A0A1I6JDK1</accession>
<dbReference type="InterPro" id="IPR027304">
    <property type="entry name" value="Trigger_fact/SurA_dom_sf"/>
</dbReference>
<dbReference type="EMBL" id="FOZG01000001">
    <property type="protein sequence ID" value="SFR77093.1"/>
    <property type="molecule type" value="Genomic_DNA"/>
</dbReference>
<dbReference type="InterPro" id="IPR052029">
    <property type="entry name" value="PpiD_chaperone"/>
</dbReference>
<dbReference type="PROSITE" id="PS50198">
    <property type="entry name" value="PPIC_PPIASE_2"/>
    <property type="match status" value="1"/>
</dbReference>
<name>A0A1I6JDK1_9SPHN</name>
<evidence type="ECO:0000256" key="4">
    <source>
        <dbReference type="ARBA" id="ARBA00022519"/>
    </source>
</evidence>
<dbReference type="InterPro" id="IPR000297">
    <property type="entry name" value="PPIase_PpiC"/>
</dbReference>
<dbReference type="PANTHER" id="PTHR47529:SF1">
    <property type="entry name" value="PERIPLASMIC CHAPERONE PPID"/>
    <property type="match status" value="1"/>
</dbReference>
<evidence type="ECO:0000256" key="7">
    <source>
        <dbReference type="ARBA" id="ARBA00023136"/>
    </source>
</evidence>
<evidence type="ECO:0000256" key="13">
    <source>
        <dbReference type="ARBA" id="ARBA00042775"/>
    </source>
</evidence>
<evidence type="ECO:0000256" key="8">
    <source>
        <dbReference type="ARBA" id="ARBA00023186"/>
    </source>
</evidence>
<sequence>MLAFFRRAFRSWIVLGLLGFIAIAVVVTGIGTPAGMGAGAGGAAGDSVARMGDLSVTAPEVAQAAQRQLQLAQQRNPDIDMGRFIQSGDFDQLVDQIVASRTLEAWAREHGFVASRRMVDGDISSIAAFRGPTGKFDENLFRQAIARQRASEAEVRREFAGDAIRRQLVAPISGGAGVSQGFVLPYASLLLERRDGLVGFVPAALTPGAAPSEQEVAEWYAKHIATYSLPERRVFRYALVSPTQVKPAAPSEAEIAAFYKANASSYAASETRTLRQVILPAEAAARALKAKIAGGQSFAAAAQAAGFGPADTEVGKQTREAFAALASPAAATAAFALGEGQVSDPVRSPLGWHVIQVEAIQRNAARPLAAVRSEIAASLAKQKAEEGFADLVAGVDDAIAGGSTFDEVVKARGLTAQTSPAVALNGLSPDDPNYRAPPELAAMLKAGFQAAADEDPTLESLGQGQPSVLLKVDRVLPAAPVPLKVIRPVVLRDVARDKAARRARQVAQGIVAKANAGTPLAQAFAATGLKLPPPEPAGGRQADLARANQQMPPPLALMFSLPQGRAGLVAAPQGQGWFVSYVAKIEPGDARRVPQLIAATQSQFSRALGEEYAQQFVRAAGQQLKTTRDPAAIARVRAELASGQAAR</sequence>
<evidence type="ECO:0000259" key="15">
    <source>
        <dbReference type="PROSITE" id="PS50198"/>
    </source>
</evidence>
<dbReference type="InterPro" id="IPR046357">
    <property type="entry name" value="PPIase_dom_sf"/>
</dbReference>
<keyword evidence="8" id="KW-0143">Chaperone</keyword>
<evidence type="ECO:0000256" key="1">
    <source>
        <dbReference type="ARBA" id="ARBA00004382"/>
    </source>
</evidence>
<dbReference type="Proteomes" id="UP000198824">
    <property type="component" value="Unassembled WGS sequence"/>
</dbReference>
<dbReference type="GO" id="GO:0005886">
    <property type="term" value="C:plasma membrane"/>
    <property type="evidence" value="ECO:0007669"/>
    <property type="project" value="UniProtKB-SubCell"/>
</dbReference>
<proteinExistence type="inferred from homology"/>
<dbReference type="RefSeq" id="WP_093309389.1">
    <property type="nucleotide sequence ID" value="NZ_FOZG01000001.1"/>
</dbReference>
<gene>
    <name evidence="16" type="ORF">SAMN05192580_0148</name>
</gene>
<dbReference type="STRING" id="1166337.SAMN05192580_0148"/>
<keyword evidence="14 16" id="KW-0413">Isomerase</keyword>
<reference evidence="16 17" key="1">
    <citation type="submission" date="2016-10" db="EMBL/GenBank/DDBJ databases">
        <authorList>
            <person name="de Groot N.N."/>
        </authorList>
    </citation>
    <scope>NUCLEOTIDE SEQUENCE [LARGE SCALE GENOMIC DNA]</scope>
    <source>
        <strain evidence="16 17">S5-249</strain>
    </source>
</reference>
<comment type="similarity">
    <text evidence="11">Belongs to the PpiD chaperone family.</text>
</comment>
<evidence type="ECO:0000313" key="16">
    <source>
        <dbReference type="EMBL" id="SFR77093.1"/>
    </source>
</evidence>
<keyword evidence="6" id="KW-1133">Transmembrane helix</keyword>
<dbReference type="GO" id="GO:0003755">
    <property type="term" value="F:peptidyl-prolyl cis-trans isomerase activity"/>
    <property type="evidence" value="ECO:0007669"/>
    <property type="project" value="UniProtKB-KW"/>
</dbReference>
<feature type="domain" description="PpiC" evidence="15">
    <location>
        <begin position="269"/>
        <end position="359"/>
    </location>
</feature>
<dbReference type="SUPFAM" id="SSF54534">
    <property type="entry name" value="FKBP-like"/>
    <property type="match status" value="1"/>
</dbReference>
<evidence type="ECO:0000256" key="3">
    <source>
        <dbReference type="ARBA" id="ARBA00022475"/>
    </source>
</evidence>
<evidence type="ECO:0000256" key="9">
    <source>
        <dbReference type="ARBA" id="ARBA00030642"/>
    </source>
</evidence>
<dbReference type="SUPFAM" id="SSF109998">
    <property type="entry name" value="Triger factor/SurA peptide-binding domain-like"/>
    <property type="match status" value="1"/>
</dbReference>
<evidence type="ECO:0000256" key="12">
    <source>
        <dbReference type="ARBA" id="ARBA00040743"/>
    </source>
</evidence>
<dbReference type="Pfam" id="PF13624">
    <property type="entry name" value="SurA_N_3"/>
    <property type="match status" value="1"/>
</dbReference>
<keyword evidence="4" id="KW-0997">Cell inner membrane</keyword>
<keyword evidence="14" id="KW-0697">Rotamase</keyword>
<keyword evidence="5" id="KW-0812">Transmembrane</keyword>
<organism evidence="16 17">
    <name type="scientific">Sphingomonas jatrophae</name>
    <dbReference type="NCBI Taxonomy" id="1166337"/>
    <lineage>
        <taxon>Bacteria</taxon>
        <taxon>Pseudomonadati</taxon>
        <taxon>Pseudomonadota</taxon>
        <taxon>Alphaproteobacteria</taxon>
        <taxon>Sphingomonadales</taxon>
        <taxon>Sphingomonadaceae</taxon>
        <taxon>Sphingomonas</taxon>
    </lineage>
</organism>
<dbReference type="PANTHER" id="PTHR47529">
    <property type="entry name" value="PEPTIDYL-PROLYL CIS-TRANS ISOMERASE D"/>
    <property type="match status" value="1"/>
</dbReference>
<comment type="subcellular location">
    <subcellularLocation>
        <location evidence="1">Cell inner membrane</location>
        <topology evidence="1">Single-pass type II membrane protein</topology>
        <orientation evidence="1">Periplasmic side</orientation>
    </subcellularLocation>
</comment>
<dbReference type="Gene3D" id="3.10.50.40">
    <property type="match status" value="1"/>
</dbReference>
<evidence type="ECO:0000256" key="2">
    <source>
        <dbReference type="ARBA" id="ARBA00018370"/>
    </source>
</evidence>
<keyword evidence="17" id="KW-1185">Reference proteome</keyword>
<evidence type="ECO:0000256" key="5">
    <source>
        <dbReference type="ARBA" id="ARBA00022692"/>
    </source>
</evidence>
<protein>
    <recommendedName>
        <fullName evidence="2">Parvulin-like PPIase</fullName>
    </recommendedName>
    <alternativeName>
        <fullName evidence="9">Peptidyl-prolyl cis-trans isomerase plp</fullName>
    </alternativeName>
    <alternativeName>
        <fullName evidence="12">Periplasmic chaperone PpiD</fullName>
    </alternativeName>
    <alternativeName>
        <fullName evidence="13">Periplasmic folding chaperone</fullName>
    </alternativeName>
    <alternativeName>
        <fullName evidence="10">Rotamase plp</fullName>
    </alternativeName>
</protein>
<dbReference type="Pfam" id="PF13145">
    <property type="entry name" value="Rotamase_2"/>
    <property type="match status" value="1"/>
</dbReference>
<keyword evidence="3" id="KW-1003">Cell membrane</keyword>
<evidence type="ECO:0000256" key="10">
    <source>
        <dbReference type="ARBA" id="ARBA00031484"/>
    </source>
</evidence>
<evidence type="ECO:0000313" key="17">
    <source>
        <dbReference type="Proteomes" id="UP000198824"/>
    </source>
</evidence>
<evidence type="ECO:0000256" key="11">
    <source>
        <dbReference type="ARBA" id="ARBA00038408"/>
    </source>
</evidence>
<dbReference type="AlphaFoldDB" id="A0A1I6JDK1"/>
<keyword evidence="7" id="KW-0472">Membrane</keyword>
<evidence type="ECO:0000256" key="14">
    <source>
        <dbReference type="PROSITE-ProRule" id="PRU00278"/>
    </source>
</evidence>
<dbReference type="OrthoDB" id="9768393at2"/>
<evidence type="ECO:0000256" key="6">
    <source>
        <dbReference type="ARBA" id="ARBA00022989"/>
    </source>
</evidence>